<dbReference type="Gene3D" id="3.20.20.520">
    <property type="entry name" value="Glycosyl hydrolase family 115"/>
    <property type="match status" value="1"/>
</dbReference>
<accession>A0A0G2ERY5</accession>
<dbReference type="InterPro" id="IPR027443">
    <property type="entry name" value="IPNS-like_sf"/>
</dbReference>
<feature type="domain" description="Isopenicillin N synthase-like Fe(2+) 2OG dioxygenase" evidence="2">
    <location>
        <begin position="654"/>
        <end position="751"/>
    </location>
</feature>
<evidence type="ECO:0000259" key="3">
    <source>
        <dbReference type="Pfam" id="PF14226"/>
    </source>
</evidence>
<reference evidence="5 6" key="1">
    <citation type="submission" date="2015-05" db="EMBL/GenBank/DDBJ databases">
        <title>Distinctive expansion of gene families associated with plant cell wall degradation and secondary metabolism in the genomes of grapevine trunk pathogens.</title>
        <authorList>
            <person name="Lawrence D.P."/>
            <person name="Travadon R."/>
            <person name="Rolshausen P.E."/>
            <person name="Baumgartner K."/>
        </authorList>
    </citation>
    <scope>NUCLEOTIDE SEQUENCE [LARGE SCALE GENOMIC DNA]</scope>
    <source>
        <strain evidence="5">UCRPC4</strain>
    </source>
</reference>
<dbReference type="InterPro" id="IPR041437">
    <property type="entry name" value="GH115_C"/>
</dbReference>
<dbReference type="Proteomes" id="UP000053317">
    <property type="component" value="Unassembled WGS sequence"/>
</dbReference>
<dbReference type="Pfam" id="PF03171">
    <property type="entry name" value="2OG-FeII_Oxy"/>
    <property type="match status" value="1"/>
</dbReference>
<name>A0A0G2ERY5_PHACM</name>
<feature type="region of interest" description="Disordered" evidence="1">
    <location>
        <begin position="149"/>
        <end position="170"/>
    </location>
</feature>
<proteinExistence type="predicted"/>
<organism evidence="5 6">
    <name type="scientific">Phaeomoniella chlamydospora</name>
    <name type="common">Phaeoacremonium chlamydosporum</name>
    <dbReference type="NCBI Taxonomy" id="158046"/>
    <lineage>
        <taxon>Eukaryota</taxon>
        <taxon>Fungi</taxon>
        <taxon>Dikarya</taxon>
        <taxon>Ascomycota</taxon>
        <taxon>Pezizomycotina</taxon>
        <taxon>Eurotiomycetes</taxon>
        <taxon>Chaetothyriomycetidae</taxon>
        <taxon>Phaeomoniellales</taxon>
        <taxon>Phaeomoniellaceae</taxon>
        <taxon>Phaeomoniella</taxon>
    </lineage>
</organism>
<feature type="domain" description="Gylcosyl hydrolase 115 C-terminal" evidence="4">
    <location>
        <begin position="282"/>
        <end position="429"/>
    </location>
</feature>
<dbReference type="PANTHER" id="PTHR37842:SF2">
    <property type="entry name" value="GYLCOSYL HYDROLASE 115 C-TERMINAL DOMAIN-CONTAINING PROTEIN"/>
    <property type="match status" value="1"/>
</dbReference>
<comment type="caution">
    <text evidence="5">The sequence shown here is derived from an EMBL/GenBank/DDBJ whole genome shotgun (WGS) entry which is preliminary data.</text>
</comment>
<evidence type="ECO:0000313" key="5">
    <source>
        <dbReference type="EMBL" id="KKY25522.1"/>
    </source>
</evidence>
<dbReference type="InterPro" id="IPR026992">
    <property type="entry name" value="DIOX_N"/>
</dbReference>
<feature type="domain" description="Non-haem dioxygenase N-terminal" evidence="3">
    <location>
        <begin position="481"/>
        <end position="581"/>
    </location>
</feature>
<dbReference type="Pfam" id="PF17829">
    <property type="entry name" value="GH115_C"/>
    <property type="match status" value="1"/>
</dbReference>
<gene>
    <name evidence="5" type="ORF">UCRPC4_g01786</name>
</gene>
<evidence type="ECO:0000256" key="1">
    <source>
        <dbReference type="SAM" id="MobiDB-lite"/>
    </source>
</evidence>
<dbReference type="PANTHER" id="PTHR37842">
    <property type="match status" value="1"/>
</dbReference>
<dbReference type="AlphaFoldDB" id="A0A0G2ERY5"/>
<protein>
    <submittedName>
        <fullName evidence="5">Putative gibberellin 3-beta</fullName>
    </submittedName>
</protein>
<dbReference type="Gene3D" id="2.60.120.330">
    <property type="entry name" value="B-lactam Antibiotic, Isopenicillin N Synthase, Chain"/>
    <property type="match status" value="1"/>
</dbReference>
<dbReference type="OrthoDB" id="406156at2759"/>
<evidence type="ECO:0000259" key="4">
    <source>
        <dbReference type="Pfam" id="PF17829"/>
    </source>
</evidence>
<dbReference type="Gene3D" id="2.60.120.1620">
    <property type="match status" value="1"/>
</dbReference>
<dbReference type="SUPFAM" id="SSF51197">
    <property type="entry name" value="Clavaminate synthase-like"/>
    <property type="match status" value="1"/>
</dbReference>
<dbReference type="Pfam" id="PF14226">
    <property type="entry name" value="DIOX_N"/>
    <property type="match status" value="1"/>
</dbReference>
<dbReference type="InterPro" id="IPR042301">
    <property type="entry name" value="GH115_sf"/>
</dbReference>
<dbReference type="InterPro" id="IPR044861">
    <property type="entry name" value="IPNS-like_FE2OG_OXY"/>
</dbReference>
<dbReference type="Pfam" id="PF15979">
    <property type="entry name" value="Glyco_hydro_115"/>
    <property type="match status" value="1"/>
</dbReference>
<reference evidence="5 6" key="2">
    <citation type="submission" date="2015-05" db="EMBL/GenBank/DDBJ databases">
        <authorList>
            <person name="Morales-Cruz A."/>
            <person name="Amrine K.C."/>
            <person name="Cantu D."/>
        </authorList>
    </citation>
    <scope>NUCLEOTIDE SEQUENCE [LARGE SCALE GENOMIC DNA]</scope>
    <source>
        <strain evidence="5">UCRPC4</strain>
    </source>
</reference>
<dbReference type="EMBL" id="LCWF01000041">
    <property type="protein sequence ID" value="KKY25522.1"/>
    <property type="molecule type" value="Genomic_DNA"/>
</dbReference>
<keyword evidence="6" id="KW-1185">Reference proteome</keyword>
<dbReference type="InterPro" id="IPR031924">
    <property type="entry name" value="GH115"/>
</dbReference>
<sequence>MVLISKELLALYKEVQEYWEGGLQVPEDVTLLFAVDNFGSIRRLPVSTEASRRGRAGIYYHLEYVGEPRSYKWVNSNSCVLQLFDEDFDLSEEYHSMLGDKWNHMIRQPHYGYTDTWHAPYRDMIGGLCYVHTRQRPNPIVGEMGVAVEGTSGTRPGLTNEESDRTYPSRKDLVPGLTFPPLEPYGWKSRKFDIYRRGPSSIDWTIEIPFDWISLSETSGRLDEVRNDMSITIEVEWPQVPHEFQKTVQLELTSSLGDYEHIHLPVMKRHAPADFSGFVESDGRLETGAVALLPHAKASTTTSYLDYDFFTFTTPKTPVTLTLYFTLTLDIDPTNPLSYEVIIDDYSYGFHRLMEDPERAGLLPQGWNQAMQDCVWTKVIIVCGSTDTNDGREGTLPLLKLGKHRLKYRAWQENVVLEKMVLDLGGKQENLTPSLRNVCLSIIMAAPYEPPVSTIRKPEIPSWVPPEPSKCDLDWAQLHTIELSDLDSPDPSTVANLIATTKKAIKEDGFLYVTNYGVSLDQLHRQFDLAQYLHRNISQADKERLLWDPSSGLFAGFKPRTGWHREAGKFDGIEHFNFYAPQFSEPQNLVPLCILPFMDEITSFCTYLTQSVTRRLLILLSRVLELPETFLWDTIQPRETSSPVGEGYFRHALYYPLDEATRSERQAVRMYGHRDYGILTLLFSVPVTGLQVFSATDKKWRFVKYNPGALVVNLGEALEIISGGHFKATLHKVADTPPDQQHLQRLSLVLFNGARGDLRLAPAVESPLLQREGLVLEDEQGVFMQFKKLMDCGVKVPTNKEWREIQVSKGSQIPPQERAEGVKEINGVKYGTDQFLGVKVVLPV</sequence>
<evidence type="ECO:0000313" key="6">
    <source>
        <dbReference type="Proteomes" id="UP000053317"/>
    </source>
</evidence>
<evidence type="ECO:0000259" key="2">
    <source>
        <dbReference type="Pfam" id="PF03171"/>
    </source>
</evidence>